<protein>
    <submittedName>
        <fullName evidence="6">C-type lectin domain family 2 member L-like isoform X1</fullName>
    </submittedName>
</protein>
<dbReference type="RefSeq" id="XP_025067249.1">
    <property type="nucleotide sequence ID" value="XM_025211464.1"/>
</dbReference>
<evidence type="ECO:0000256" key="2">
    <source>
        <dbReference type="ARBA" id="ARBA00022734"/>
    </source>
</evidence>
<dbReference type="PROSITE" id="PS50041">
    <property type="entry name" value="C_TYPE_LECTIN_2"/>
    <property type="match status" value="1"/>
</dbReference>
<dbReference type="PANTHER" id="PTHR45710">
    <property type="entry name" value="C-TYPE LECTIN DOMAIN-CONTAINING PROTEIN 180"/>
    <property type="match status" value="1"/>
</dbReference>
<keyword evidence="3" id="KW-0812">Transmembrane</keyword>
<gene>
    <name evidence="6" type="primary">LOC102382656</name>
</gene>
<dbReference type="InterPro" id="IPR033992">
    <property type="entry name" value="NKR-like_CTLD"/>
</dbReference>
<dbReference type="AlphaFoldDB" id="A0A3Q0H5B6"/>
<dbReference type="InterPro" id="IPR050828">
    <property type="entry name" value="C-type_lectin/matrix_domain"/>
</dbReference>
<feature type="transmembrane region" description="Helical" evidence="3">
    <location>
        <begin position="76"/>
        <end position="98"/>
    </location>
</feature>
<dbReference type="GeneID" id="102382656"/>
<dbReference type="InParanoid" id="A0A3Q0H5B6"/>
<keyword evidence="5" id="KW-1185">Reference proteome</keyword>
<evidence type="ECO:0000256" key="1">
    <source>
        <dbReference type="ARBA" id="ARBA00004401"/>
    </source>
</evidence>
<keyword evidence="2" id="KW-0430">Lectin</keyword>
<evidence type="ECO:0000259" key="4">
    <source>
        <dbReference type="PROSITE" id="PS50041"/>
    </source>
</evidence>
<feature type="domain" description="C-type lectin" evidence="4">
    <location>
        <begin position="125"/>
        <end position="231"/>
    </location>
</feature>
<proteinExistence type="predicted"/>
<dbReference type="Proteomes" id="UP000189705">
    <property type="component" value="Unplaced"/>
</dbReference>
<accession>A0A3Q0H5B6</accession>
<dbReference type="SMART" id="SM00034">
    <property type="entry name" value="CLECT"/>
    <property type="match status" value="1"/>
</dbReference>
<dbReference type="InterPro" id="IPR016186">
    <property type="entry name" value="C-type_lectin-like/link_sf"/>
</dbReference>
<comment type="subcellular location">
    <subcellularLocation>
        <location evidence="1">Cell membrane</location>
        <topology evidence="1">Single-pass type II membrane protein</topology>
    </subcellularLocation>
</comment>
<dbReference type="KEGG" id="asn:102382656"/>
<dbReference type="PROSITE" id="PS51257">
    <property type="entry name" value="PROKAR_LIPOPROTEIN"/>
    <property type="match status" value="1"/>
</dbReference>
<keyword evidence="3" id="KW-1133">Transmembrane helix</keyword>
<dbReference type="PANTHER" id="PTHR45710:SF8">
    <property type="entry name" value="RERATING FAMILY MEMBER 4"/>
    <property type="match status" value="1"/>
</dbReference>
<reference evidence="6" key="1">
    <citation type="submission" date="2025-08" db="UniProtKB">
        <authorList>
            <consortium name="RefSeq"/>
        </authorList>
    </citation>
    <scope>IDENTIFICATION</scope>
</reference>
<dbReference type="SUPFAM" id="SSF56436">
    <property type="entry name" value="C-type lectin-like"/>
    <property type="match status" value="1"/>
</dbReference>
<evidence type="ECO:0000313" key="6">
    <source>
        <dbReference type="RefSeq" id="XP_025067249.1"/>
    </source>
</evidence>
<dbReference type="Pfam" id="PF00059">
    <property type="entry name" value="Lectin_C"/>
    <property type="match status" value="1"/>
</dbReference>
<keyword evidence="3" id="KW-0472">Membrane</keyword>
<dbReference type="GO" id="GO:0005886">
    <property type="term" value="C:plasma membrane"/>
    <property type="evidence" value="ECO:0007669"/>
    <property type="project" value="UniProtKB-SubCell"/>
</dbReference>
<evidence type="ECO:0000256" key="3">
    <source>
        <dbReference type="SAM" id="Phobius"/>
    </source>
</evidence>
<sequence>MGASLARSLKWFKSSWASCQLGLAMGTGGMLQSCAQPPSAPPRGSTAPEPQPSLPLLLPGPCGGAAARGGPCSSLWLWRALALLLLAAVLALGMALALKGAVTETAAATVMTERCRPCPEDWIWYRNQCYYFSKEMQNWNSSWKFCWSHNATLAMIKEKSALDTIYSNKGEENYWIGLRKEPEGWRWVDGSPFINDTISLEKEGQNMACAYLNMLGLAAIDCMSLRPWICVRKST</sequence>
<dbReference type="InterPro" id="IPR016187">
    <property type="entry name" value="CTDL_fold"/>
</dbReference>
<dbReference type="InterPro" id="IPR001304">
    <property type="entry name" value="C-type_lectin-like"/>
</dbReference>
<dbReference type="Gene3D" id="3.10.100.10">
    <property type="entry name" value="Mannose-Binding Protein A, subunit A"/>
    <property type="match status" value="1"/>
</dbReference>
<dbReference type="GO" id="GO:0030246">
    <property type="term" value="F:carbohydrate binding"/>
    <property type="evidence" value="ECO:0007669"/>
    <property type="project" value="UniProtKB-KW"/>
</dbReference>
<name>A0A3Q0H5B6_ALLSI</name>
<dbReference type="CDD" id="cd03593">
    <property type="entry name" value="CLECT_NK_receptors_like"/>
    <property type="match status" value="1"/>
</dbReference>
<evidence type="ECO:0000313" key="5">
    <source>
        <dbReference type="Proteomes" id="UP000189705"/>
    </source>
</evidence>
<organism evidence="5 6">
    <name type="scientific">Alligator sinensis</name>
    <name type="common">Chinese alligator</name>
    <dbReference type="NCBI Taxonomy" id="38654"/>
    <lineage>
        <taxon>Eukaryota</taxon>
        <taxon>Metazoa</taxon>
        <taxon>Chordata</taxon>
        <taxon>Craniata</taxon>
        <taxon>Vertebrata</taxon>
        <taxon>Euteleostomi</taxon>
        <taxon>Archelosauria</taxon>
        <taxon>Archosauria</taxon>
        <taxon>Crocodylia</taxon>
        <taxon>Alligatoridae</taxon>
        <taxon>Alligatorinae</taxon>
        <taxon>Alligator</taxon>
    </lineage>
</organism>